<gene>
    <name evidence="1" type="ORF">RGQ30_21980</name>
</gene>
<accession>A0AA86MIU8</accession>
<protein>
    <recommendedName>
        <fullName evidence="3">WYL domain-containing protein</fullName>
    </recommendedName>
</protein>
<dbReference type="KEGG" id="lto:RGQ30_21980"/>
<keyword evidence="2" id="KW-1185">Reference proteome</keyword>
<dbReference type="Proteomes" id="UP001329151">
    <property type="component" value="Chromosome"/>
</dbReference>
<reference evidence="1 2" key="1">
    <citation type="submission" date="2023-10" db="EMBL/GenBank/DDBJ databases">
        <title>Complete Genome Sequence of Limnobacter thiooxidans CS-K2T, Isolated from freshwater lake sediments in Bavaria, Germany.</title>
        <authorList>
            <person name="Naruki M."/>
            <person name="Watanabe A."/>
            <person name="Warashina T."/>
            <person name="Morita T."/>
            <person name="Arakawa K."/>
        </authorList>
    </citation>
    <scope>NUCLEOTIDE SEQUENCE [LARGE SCALE GENOMIC DNA]</scope>
    <source>
        <strain evidence="1 2">CS-K2</strain>
    </source>
</reference>
<proteinExistence type="predicted"/>
<organism evidence="1 2">
    <name type="scientific">Limnobacter thiooxidans</name>
    <dbReference type="NCBI Taxonomy" id="131080"/>
    <lineage>
        <taxon>Bacteria</taxon>
        <taxon>Pseudomonadati</taxon>
        <taxon>Pseudomonadota</taxon>
        <taxon>Betaproteobacteria</taxon>
        <taxon>Burkholderiales</taxon>
        <taxon>Burkholderiaceae</taxon>
        <taxon>Limnobacter</taxon>
    </lineage>
</organism>
<dbReference type="AlphaFoldDB" id="A0AA86MIU8"/>
<name>A0AA86MIU8_9BURK</name>
<dbReference type="RefSeq" id="WP_130555852.1">
    <property type="nucleotide sequence ID" value="NZ_AP028947.1"/>
</dbReference>
<dbReference type="EMBL" id="AP028947">
    <property type="protein sequence ID" value="BET26697.1"/>
    <property type="molecule type" value="Genomic_DNA"/>
</dbReference>
<evidence type="ECO:0000313" key="2">
    <source>
        <dbReference type="Proteomes" id="UP001329151"/>
    </source>
</evidence>
<sequence>MQIPAAIQNRNLISFFYDGYGRTVEPHTLGVDGKGHQALRAYQVAGGSGSGEFVGWKIFHVSEMRSLTVLPQHFTGPRQGYKRGDKAFFVIHAEL</sequence>
<evidence type="ECO:0000313" key="1">
    <source>
        <dbReference type="EMBL" id="BET26697.1"/>
    </source>
</evidence>
<evidence type="ECO:0008006" key="3">
    <source>
        <dbReference type="Google" id="ProtNLM"/>
    </source>
</evidence>